<evidence type="ECO:0000259" key="1">
    <source>
        <dbReference type="Pfam" id="PF18545"/>
    </source>
</evidence>
<dbReference type="Proteomes" id="UP000011531">
    <property type="component" value="Unassembled WGS sequence"/>
</dbReference>
<comment type="caution">
    <text evidence="2">The sequence shown here is derived from an EMBL/GenBank/DDBJ whole genome shotgun (WGS) entry which is preliminary data.</text>
</comment>
<dbReference type="Pfam" id="PF18545">
    <property type="entry name" value="HalOD1"/>
    <property type="match status" value="1"/>
</dbReference>
<evidence type="ECO:0000313" key="3">
    <source>
        <dbReference type="Proteomes" id="UP000011531"/>
    </source>
</evidence>
<gene>
    <name evidence="2" type="ORF">C492_17870</name>
</gene>
<dbReference type="AlphaFoldDB" id="L9WVF5"/>
<reference evidence="2 3" key="1">
    <citation type="journal article" date="2014" name="PLoS Genet.">
        <title>Phylogenetically driven sequencing of extremely halophilic archaea reveals strategies for static and dynamic osmo-response.</title>
        <authorList>
            <person name="Becker E.A."/>
            <person name="Seitzer P.M."/>
            <person name="Tritt A."/>
            <person name="Larsen D."/>
            <person name="Krusor M."/>
            <person name="Yao A.I."/>
            <person name="Wu D."/>
            <person name="Madern D."/>
            <person name="Eisen J.A."/>
            <person name="Darling A.E."/>
            <person name="Facciotti M.T."/>
        </authorList>
    </citation>
    <scope>NUCLEOTIDE SEQUENCE [LARGE SCALE GENOMIC DNA]</scope>
    <source>
        <strain evidence="2 3">DSM 18795</strain>
    </source>
</reference>
<dbReference type="RefSeq" id="WP_008425976.1">
    <property type="nucleotide sequence ID" value="NZ_AOIA01000148.1"/>
</dbReference>
<accession>L9WVF5</accession>
<dbReference type="InterPro" id="IPR040624">
    <property type="entry name" value="HalOD1"/>
</dbReference>
<keyword evidence="3" id="KW-1185">Reference proteome</keyword>
<evidence type="ECO:0000313" key="2">
    <source>
        <dbReference type="EMBL" id="ELY53166.1"/>
    </source>
</evidence>
<organism evidence="2 3">
    <name type="scientific">Natronococcus jeotgali DSM 18795</name>
    <dbReference type="NCBI Taxonomy" id="1227498"/>
    <lineage>
        <taxon>Archaea</taxon>
        <taxon>Methanobacteriati</taxon>
        <taxon>Methanobacteriota</taxon>
        <taxon>Stenosarchaea group</taxon>
        <taxon>Halobacteria</taxon>
        <taxon>Halobacteriales</taxon>
        <taxon>Natrialbaceae</taxon>
        <taxon>Natronococcus</taxon>
    </lineage>
</organism>
<dbReference type="EMBL" id="AOIA01000148">
    <property type="protein sequence ID" value="ELY53166.1"/>
    <property type="molecule type" value="Genomic_DNA"/>
</dbReference>
<name>L9WVF5_9EURY</name>
<feature type="domain" description="Halobacterial output" evidence="1">
    <location>
        <begin position="33"/>
        <end position="103"/>
    </location>
</feature>
<proteinExistence type="predicted"/>
<sequence length="109" mass="11988">MDEDTQASDGCDSDSTASDSATIHFQRAYDWSATPPSIAAITALATVTGIDPTELATELEITLHEYVDPDALDTLVGDQQSEEVTVSFSIDRYRIWFEGDELVVRSQDR</sequence>
<dbReference type="OrthoDB" id="271604at2157"/>
<protein>
    <recommendedName>
        <fullName evidence="1">Halobacterial output domain-containing protein</fullName>
    </recommendedName>
</protein>